<evidence type="ECO:0000313" key="2">
    <source>
        <dbReference type="EMBL" id="PCR89457.1"/>
    </source>
</evidence>
<comment type="caution">
    <text evidence="2">The sequence shown here is derived from an EMBL/GenBank/DDBJ whole genome shotgun (WGS) entry which is preliminary data.</text>
</comment>
<keyword evidence="1" id="KW-1133">Transmembrane helix</keyword>
<feature type="transmembrane region" description="Helical" evidence="1">
    <location>
        <begin position="12"/>
        <end position="29"/>
    </location>
</feature>
<accession>A0A2A5QRJ4</accession>
<keyword evidence="1" id="KW-0472">Membrane</keyword>
<keyword evidence="1" id="KW-0812">Transmembrane</keyword>
<protein>
    <submittedName>
        <fullName evidence="2">Uncharacterized protein</fullName>
    </submittedName>
</protein>
<evidence type="ECO:0000313" key="3">
    <source>
        <dbReference type="Proteomes" id="UP000219689"/>
    </source>
</evidence>
<gene>
    <name evidence="2" type="ORF">CP557_02225</name>
</gene>
<dbReference type="Proteomes" id="UP000219689">
    <property type="component" value="Unassembled WGS sequence"/>
</dbReference>
<dbReference type="EMBL" id="NXNI01000001">
    <property type="protein sequence ID" value="PCR89457.1"/>
    <property type="molecule type" value="Genomic_DNA"/>
</dbReference>
<keyword evidence="3" id="KW-1185">Reference proteome</keyword>
<sequence>MRQLNWRFDHGKPVIIATLLFLVTVIVYLESDLFTADEAVAFGTLFLALITAITVYNTQRQTEYMRKEVEFMRRPRLSLHHETIDGGAGHLVFENTGQVPIEATIRLSLAPVRDTGSDDPILDDEIPYEDLPDSIKVYKGGAGDWRKHTEFLEPGQKKKYIIGMLGHEIAARDDGYELEEFHWLRVDGELTSNLYEGDTRQLQRLYHYSIEDSDVIFSSYSFSEAQSR</sequence>
<dbReference type="AlphaFoldDB" id="A0A2A5QRJ4"/>
<evidence type="ECO:0000256" key="1">
    <source>
        <dbReference type="SAM" id="Phobius"/>
    </source>
</evidence>
<proteinExistence type="predicted"/>
<organism evidence="2 3">
    <name type="scientific">Natrinema ejinorense</name>
    <dbReference type="NCBI Taxonomy" id="373386"/>
    <lineage>
        <taxon>Archaea</taxon>
        <taxon>Methanobacteriati</taxon>
        <taxon>Methanobacteriota</taxon>
        <taxon>Stenosarchaea group</taxon>
        <taxon>Halobacteria</taxon>
        <taxon>Halobacteriales</taxon>
        <taxon>Natrialbaceae</taxon>
        <taxon>Natrinema</taxon>
    </lineage>
</organism>
<dbReference type="OrthoDB" id="275123at2157"/>
<reference evidence="2 3" key="1">
    <citation type="submission" date="2017-09" db="EMBL/GenBank/DDBJ databases">
        <title>Genome sequences of Natrinema ejinorence JCM 13890T.</title>
        <authorList>
            <person name="Roh S.W."/>
            <person name="Kim Y.B."/>
            <person name="Kim J.Y."/>
        </authorList>
    </citation>
    <scope>NUCLEOTIDE SEQUENCE [LARGE SCALE GENOMIC DNA]</scope>
    <source>
        <strain evidence="2 3">JCM 13890</strain>
    </source>
</reference>
<dbReference type="RefSeq" id="WP_097378402.1">
    <property type="nucleotide sequence ID" value="NZ_NXNI01000001.1"/>
</dbReference>
<feature type="transmembrane region" description="Helical" evidence="1">
    <location>
        <begin position="41"/>
        <end position="58"/>
    </location>
</feature>
<name>A0A2A5QRJ4_9EURY</name>